<dbReference type="SUPFAM" id="SSF46785">
    <property type="entry name" value="Winged helix' DNA-binding domain"/>
    <property type="match status" value="1"/>
</dbReference>
<dbReference type="Gene3D" id="1.10.10.60">
    <property type="entry name" value="Homeodomain-like"/>
    <property type="match status" value="1"/>
</dbReference>
<reference evidence="6 7" key="1">
    <citation type="journal article" date="2010" name="Int. J. Syst. Evol. Microbiol.">
        <title>Vagococcus penaei sp. nov., isolated from spoilage microbiota of cooked shrimp (Penaeus vannamei).</title>
        <authorList>
            <person name="Jaffres E."/>
            <person name="Prevost H."/>
            <person name="Rossero A."/>
            <person name="Joffraud J.J."/>
            <person name="Dousset X."/>
        </authorList>
    </citation>
    <scope>NUCLEOTIDE SEQUENCE [LARGE SCALE GENOMIC DNA]</scope>
    <source>
        <strain evidence="6 7">CD276</strain>
    </source>
</reference>
<organism evidence="6 7">
    <name type="scientific">Vagococcus penaei</name>
    <dbReference type="NCBI Taxonomy" id="633807"/>
    <lineage>
        <taxon>Bacteria</taxon>
        <taxon>Bacillati</taxon>
        <taxon>Bacillota</taxon>
        <taxon>Bacilli</taxon>
        <taxon>Lactobacillales</taxon>
        <taxon>Enterococcaceae</taxon>
        <taxon>Vagococcus</taxon>
    </lineage>
</organism>
<evidence type="ECO:0000256" key="2">
    <source>
        <dbReference type="ARBA" id="ARBA00023015"/>
    </source>
</evidence>
<dbReference type="EMBL" id="CP019609">
    <property type="protein sequence ID" value="AQP53619.1"/>
    <property type="molecule type" value="Genomic_DNA"/>
</dbReference>
<dbReference type="GO" id="GO:0030246">
    <property type="term" value="F:carbohydrate binding"/>
    <property type="evidence" value="ECO:0007669"/>
    <property type="project" value="InterPro"/>
</dbReference>
<keyword evidence="4" id="KW-0804">Transcription</keyword>
<evidence type="ECO:0000313" key="6">
    <source>
        <dbReference type="EMBL" id="AQP53619.1"/>
    </source>
</evidence>
<keyword evidence="7" id="KW-1185">Reference proteome</keyword>
<feature type="domain" description="Sugar-binding" evidence="5">
    <location>
        <begin position="57"/>
        <end position="310"/>
    </location>
</feature>
<sequence>MNLEKDQLSVEVAKLYYQLEYGQQQIANELNISRPTVSRLLKHAKDQGFVQITITDPFNDTTILASRIKEKYGINHVIVAQTPSENYELIIEQLSTETARFLSQSIQPNDIIGIGWGTTIYEVAKKLPAQHITGIQVVQLKGSITHSKTSTYAHETLALFAECYDTMGIPLPLPVIFDNKEAKCVVEQDRHIQHIMSLQQQATVALYTVGTIRDEALLFQLGYLSSNEKARIQSVAVGDICSRFYTSQGQIADEEINQRTIGIDLVELKAKRLSILVAGGAHKVEAINGALVGGYTNTLITDYWTAKQLVQM</sequence>
<dbReference type="GO" id="GO:0006355">
    <property type="term" value="P:regulation of DNA-templated transcription"/>
    <property type="evidence" value="ECO:0007669"/>
    <property type="project" value="InterPro"/>
</dbReference>
<evidence type="ECO:0000256" key="3">
    <source>
        <dbReference type="ARBA" id="ARBA00023125"/>
    </source>
</evidence>
<dbReference type="KEGG" id="vpi:BW732_04805"/>
<accession>A0A1Q2D5H3</accession>
<evidence type="ECO:0000313" key="7">
    <source>
        <dbReference type="Proteomes" id="UP000188246"/>
    </source>
</evidence>
<comment type="similarity">
    <text evidence="1">Belongs to the SorC transcriptional regulatory family.</text>
</comment>
<keyword evidence="2" id="KW-0805">Transcription regulation</keyword>
<dbReference type="Gene3D" id="3.40.50.1360">
    <property type="match status" value="1"/>
</dbReference>
<dbReference type="SUPFAM" id="SSF100950">
    <property type="entry name" value="NagB/RpiA/CoA transferase-like"/>
    <property type="match status" value="1"/>
</dbReference>
<evidence type="ECO:0000256" key="4">
    <source>
        <dbReference type="ARBA" id="ARBA00023163"/>
    </source>
</evidence>
<keyword evidence="3" id="KW-0238">DNA-binding</keyword>
<protein>
    <submittedName>
        <fullName evidence="6">RNA polymerase subunit sigma-70</fullName>
    </submittedName>
</protein>
<evidence type="ECO:0000256" key="1">
    <source>
        <dbReference type="ARBA" id="ARBA00010466"/>
    </source>
</evidence>
<evidence type="ECO:0000259" key="5">
    <source>
        <dbReference type="Pfam" id="PF04198"/>
    </source>
</evidence>
<dbReference type="InterPro" id="IPR007324">
    <property type="entry name" value="Sugar-bd_dom_put"/>
</dbReference>
<dbReference type="InterPro" id="IPR036390">
    <property type="entry name" value="WH_DNA-bd_sf"/>
</dbReference>
<dbReference type="STRING" id="633807.BW732_04805"/>
<dbReference type="InterPro" id="IPR051054">
    <property type="entry name" value="SorC_transcr_regulators"/>
</dbReference>
<dbReference type="OrthoDB" id="58802at2"/>
<dbReference type="PANTHER" id="PTHR34294">
    <property type="entry name" value="TRANSCRIPTIONAL REGULATOR-RELATED"/>
    <property type="match status" value="1"/>
</dbReference>
<proteinExistence type="inferred from homology"/>
<dbReference type="PANTHER" id="PTHR34294:SF1">
    <property type="entry name" value="TRANSCRIPTIONAL REGULATOR LSRR"/>
    <property type="match status" value="1"/>
</dbReference>
<name>A0A1Q2D5H3_9ENTE</name>
<gene>
    <name evidence="6" type="ORF">BW732_04805</name>
</gene>
<dbReference type="Proteomes" id="UP000188246">
    <property type="component" value="Chromosome"/>
</dbReference>
<dbReference type="GO" id="GO:0003677">
    <property type="term" value="F:DNA binding"/>
    <property type="evidence" value="ECO:0007669"/>
    <property type="project" value="UniProtKB-KW"/>
</dbReference>
<dbReference type="InterPro" id="IPR037171">
    <property type="entry name" value="NagB/RpiA_transferase-like"/>
</dbReference>
<dbReference type="AlphaFoldDB" id="A0A1Q2D5H3"/>
<dbReference type="Pfam" id="PF04198">
    <property type="entry name" value="Sugar-bind"/>
    <property type="match status" value="1"/>
</dbReference>